<protein>
    <submittedName>
        <fullName evidence="1">Uncharacterized protein</fullName>
    </submittedName>
</protein>
<reference evidence="1" key="1">
    <citation type="submission" date="2020-11" db="EMBL/GenBank/DDBJ databases">
        <authorList>
            <person name="Tran Van P."/>
        </authorList>
    </citation>
    <scope>NUCLEOTIDE SEQUENCE</scope>
</reference>
<evidence type="ECO:0000313" key="2">
    <source>
        <dbReference type="Proteomes" id="UP000728032"/>
    </source>
</evidence>
<name>A0A7R9LBQ8_9ACAR</name>
<gene>
    <name evidence="1" type="ORF">ONB1V03_LOCUS1392</name>
</gene>
<sequence>MKRMASKLSMKIVLKMIIYRENGLIFVINNFANMTALNLKDMEEKEKIIFIIKVNGCGDRLEIIYFCFSVLYCIHDKKPELMINKAMTAQELQFRKECRV</sequence>
<dbReference type="EMBL" id="CAJPVJ010000236">
    <property type="protein sequence ID" value="CAG2161790.1"/>
    <property type="molecule type" value="Genomic_DNA"/>
</dbReference>
<organism evidence="1">
    <name type="scientific">Oppiella nova</name>
    <dbReference type="NCBI Taxonomy" id="334625"/>
    <lineage>
        <taxon>Eukaryota</taxon>
        <taxon>Metazoa</taxon>
        <taxon>Ecdysozoa</taxon>
        <taxon>Arthropoda</taxon>
        <taxon>Chelicerata</taxon>
        <taxon>Arachnida</taxon>
        <taxon>Acari</taxon>
        <taxon>Acariformes</taxon>
        <taxon>Sarcoptiformes</taxon>
        <taxon>Oribatida</taxon>
        <taxon>Brachypylina</taxon>
        <taxon>Oppioidea</taxon>
        <taxon>Oppiidae</taxon>
        <taxon>Oppiella</taxon>
    </lineage>
</organism>
<proteinExistence type="predicted"/>
<keyword evidence="2" id="KW-1185">Reference proteome</keyword>
<dbReference type="Proteomes" id="UP000728032">
    <property type="component" value="Unassembled WGS sequence"/>
</dbReference>
<evidence type="ECO:0000313" key="1">
    <source>
        <dbReference type="EMBL" id="CAD7638435.1"/>
    </source>
</evidence>
<accession>A0A7R9LBQ8</accession>
<dbReference type="EMBL" id="OC915061">
    <property type="protein sequence ID" value="CAD7638435.1"/>
    <property type="molecule type" value="Genomic_DNA"/>
</dbReference>
<dbReference type="AlphaFoldDB" id="A0A7R9LBQ8"/>